<protein>
    <submittedName>
        <fullName evidence="3">Uncharacterized protein</fullName>
    </submittedName>
</protein>
<feature type="coiled-coil region" evidence="1">
    <location>
        <begin position="364"/>
        <end position="422"/>
    </location>
</feature>
<accession>A0A0H5QMR3</accession>
<evidence type="ECO:0000313" key="3">
    <source>
        <dbReference type="EMBL" id="CRZ03455.1"/>
    </source>
</evidence>
<name>A0A0H5QMR3_9EUKA</name>
<evidence type="ECO:0000256" key="1">
    <source>
        <dbReference type="SAM" id="Coils"/>
    </source>
</evidence>
<feature type="compositionally biased region" description="Basic and acidic residues" evidence="2">
    <location>
        <begin position="228"/>
        <end position="237"/>
    </location>
</feature>
<evidence type="ECO:0000256" key="2">
    <source>
        <dbReference type="SAM" id="MobiDB-lite"/>
    </source>
</evidence>
<feature type="region of interest" description="Disordered" evidence="2">
    <location>
        <begin position="458"/>
        <end position="482"/>
    </location>
</feature>
<dbReference type="EMBL" id="HACM01003014">
    <property type="protein sequence ID" value="CRZ03456.1"/>
    <property type="molecule type" value="Transcribed_RNA"/>
</dbReference>
<sequence length="526" mass="59628">MSQIVEITCNFLIWLGILDPKSCDASLMLGNIGGGPSQFWLKALAGPTLLLSILTVVLLEEVCLRGRPEETLEPLIQIPLKKANRRHGDTKRHNHQIQVDNMFGDTRQAPGSKFLRLMICDESKTEDVVYRISWTCHLREIVKVHMKEKYGVGHCNDCKSTVLLHNGRNLDLDQSPRHHKLFDLDKLDIVVTPNSFYSSAEHIFSKIRSLFKLVKEPCSVPEVLQREFEEPVTRPENDGPLQLCPSPKVEDNIQPDKHKEEPKNSSDDLTKVARIQRMHSNERSKRIEAEKYIQSLLEQLESSNGSAGAAKRRFEHDIAAVKAINNKLNSDMIGLEGERDKWLNIAAKFVNHQEESLSIVYEQKKKLRDKTAELNQMRSQLNAAKAEAKQALVRVQKTESQKNSLEKQLHTLQNQYQQVALRLRPQSECSPGTIVRPISPPGAVLPGAPHLSVISRQSPLRRQRKQNWSPINDEGGMSANGTRRVDWSGASFISSNLQVPLLIIDDKSITSRSHEHEQYRDLPILP</sequence>
<keyword evidence="1" id="KW-0175">Coiled coil</keyword>
<dbReference type="AlphaFoldDB" id="A0A0H5QMR3"/>
<reference evidence="3" key="1">
    <citation type="submission" date="2015-04" db="EMBL/GenBank/DDBJ databases">
        <title>The genome sequence of the plant pathogenic Rhizarian Plasmodiophora brassicae reveals insights in its biotrophic life cycle and the origin of chitin synthesis.</title>
        <authorList>
            <person name="Schwelm A."/>
            <person name="Fogelqvist J."/>
            <person name="Knaust A."/>
            <person name="Julke S."/>
            <person name="Lilja T."/>
            <person name="Dhandapani V."/>
            <person name="Bonilla-Rosso G."/>
            <person name="Karlsson M."/>
            <person name="Shevchenko A."/>
            <person name="Choi S.R."/>
            <person name="Kim H.G."/>
            <person name="Park J.Y."/>
            <person name="Lim Y.P."/>
            <person name="Ludwig-Muller J."/>
            <person name="Dixelius C."/>
        </authorList>
    </citation>
    <scope>NUCLEOTIDE SEQUENCE</scope>
    <source>
        <tissue evidence="3">Potato root galls</tissue>
    </source>
</reference>
<proteinExistence type="predicted"/>
<organism evidence="3">
    <name type="scientific">Spongospora subterranea</name>
    <dbReference type="NCBI Taxonomy" id="70186"/>
    <lineage>
        <taxon>Eukaryota</taxon>
        <taxon>Sar</taxon>
        <taxon>Rhizaria</taxon>
        <taxon>Endomyxa</taxon>
        <taxon>Phytomyxea</taxon>
        <taxon>Plasmodiophorida</taxon>
        <taxon>Plasmodiophoridae</taxon>
        <taxon>Spongospora</taxon>
    </lineage>
</organism>
<feature type="region of interest" description="Disordered" evidence="2">
    <location>
        <begin position="228"/>
        <end position="268"/>
    </location>
</feature>
<feature type="compositionally biased region" description="Basic and acidic residues" evidence="2">
    <location>
        <begin position="248"/>
        <end position="268"/>
    </location>
</feature>
<dbReference type="EMBL" id="HACM01003013">
    <property type="protein sequence ID" value="CRZ03455.1"/>
    <property type="molecule type" value="Transcribed_RNA"/>
</dbReference>